<dbReference type="GO" id="GO:0005654">
    <property type="term" value="C:nucleoplasm"/>
    <property type="evidence" value="ECO:0007669"/>
    <property type="project" value="TreeGrafter"/>
</dbReference>
<dbReference type="Pfam" id="PF00240">
    <property type="entry name" value="ubiquitin"/>
    <property type="match status" value="2"/>
</dbReference>
<proteinExistence type="predicted"/>
<dbReference type="GO" id="GO:0043161">
    <property type="term" value="P:proteasome-mediated ubiquitin-dependent protein catabolic process"/>
    <property type="evidence" value="ECO:0007669"/>
    <property type="project" value="TreeGrafter"/>
</dbReference>
<dbReference type="PRINTS" id="PR00348">
    <property type="entry name" value="UBIQUITIN"/>
</dbReference>
<dbReference type="GO" id="GO:0031593">
    <property type="term" value="F:polyubiquitin modification-dependent protein binding"/>
    <property type="evidence" value="ECO:0007669"/>
    <property type="project" value="TreeGrafter"/>
</dbReference>
<gene>
    <name evidence="2" type="ORF">M0811_01557</name>
</gene>
<dbReference type="InterPro" id="IPR000626">
    <property type="entry name" value="Ubiquitin-like_dom"/>
</dbReference>
<dbReference type="CDD" id="cd17039">
    <property type="entry name" value="Ubl_ubiquitin_like"/>
    <property type="match status" value="1"/>
</dbReference>
<dbReference type="InterPro" id="IPR029071">
    <property type="entry name" value="Ubiquitin-like_domsf"/>
</dbReference>
<comment type="caution">
    <text evidence="2">The sequence shown here is derived from an EMBL/GenBank/DDBJ whole genome shotgun (WGS) entry which is preliminary data.</text>
</comment>
<evidence type="ECO:0000313" key="2">
    <source>
        <dbReference type="EMBL" id="KAJ5072542.1"/>
    </source>
</evidence>
<keyword evidence="3" id="KW-1185">Reference proteome</keyword>
<evidence type="ECO:0000259" key="1">
    <source>
        <dbReference type="PROSITE" id="PS50053"/>
    </source>
</evidence>
<evidence type="ECO:0000313" key="3">
    <source>
        <dbReference type="Proteomes" id="UP001149090"/>
    </source>
</evidence>
<dbReference type="PANTHER" id="PTHR10621:SF0">
    <property type="entry name" value="UV EXCISION REPAIR PROTEIN RAD23"/>
    <property type="match status" value="1"/>
</dbReference>
<dbReference type="SUPFAM" id="SSF54236">
    <property type="entry name" value="Ubiquitin-like"/>
    <property type="match status" value="2"/>
</dbReference>
<dbReference type="OrthoDB" id="419317at2759"/>
<dbReference type="EMBL" id="JAPDFW010000081">
    <property type="protein sequence ID" value="KAJ5072542.1"/>
    <property type="molecule type" value="Genomic_DNA"/>
</dbReference>
<dbReference type="Gene3D" id="3.10.20.90">
    <property type="entry name" value="Phosphatidylinositol 3-kinase Catalytic Subunit, Chain A, domain 1"/>
    <property type="match status" value="2"/>
</dbReference>
<dbReference type="PANTHER" id="PTHR10621">
    <property type="entry name" value="UV EXCISION REPAIR PROTEIN RAD23"/>
    <property type="match status" value="1"/>
</dbReference>
<protein>
    <submittedName>
        <fullName evidence="2">Uv excision repair protein rad23</fullName>
    </submittedName>
</protein>
<dbReference type="GO" id="GO:0043130">
    <property type="term" value="F:ubiquitin binding"/>
    <property type="evidence" value="ECO:0007669"/>
    <property type="project" value="TreeGrafter"/>
</dbReference>
<dbReference type="Proteomes" id="UP001149090">
    <property type="component" value="Unassembled WGS sequence"/>
</dbReference>
<dbReference type="SMART" id="SM00213">
    <property type="entry name" value="UBQ"/>
    <property type="match status" value="2"/>
</dbReference>
<name>A0A9Q0LGN7_ANAIG</name>
<dbReference type="GO" id="GO:0070628">
    <property type="term" value="F:proteasome binding"/>
    <property type="evidence" value="ECO:0007669"/>
    <property type="project" value="TreeGrafter"/>
</dbReference>
<dbReference type="GO" id="GO:0005829">
    <property type="term" value="C:cytosol"/>
    <property type="evidence" value="ECO:0007669"/>
    <property type="project" value="TreeGrafter"/>
</dbReference>
<organism evidence="2 3">
    <name type="scientific">Anaeramoeba ignava</name>
    <name type="common">Anaerobic marine amoeba</name>
    <dbReference type="NCBI Taxonomy" id="1746090"/>
    <lineage>
        <taxon>Eukaryota</taxon>
        <taxon>Metamonada</taxon>
        <taxon>Anaeramoebidae</taxon>
        <taxon>Anaeramoeba</taxon>
    </lineage>
</organism>
<dbReference type="InterPro" id="IPR019956">
    <property type="entry name" value="Ubiquitin_dom"/>
</dbReference>
<sequence length="234" mass="28072">MWLYFLALYQSRFRIEVESNDTIKEIKEKIGDKQNWDPDCLFLFFAGKILENDKTICDYNIQNDYTIYVIRSRDKVVYINIFHPIKKVIPLIRNLHNSNSQIPVFENTLQDILTRISRNKYEIEGTSLIYEGKRLEYNKKLSYYQNSNENPSLDIFSLIKVNIQKSNEENKYYYVSPNETIQDLKIQIGKVENIPNQNQIILFNNEILENEKQFNYFIQEKEDYGKVINLFLKF</sequence>
<dbReference type="PROSITE" id="PS50053">
    <property type="entry name" value="UBIQUITIN_2"/>
    <property type="match status" value="2"/>
</dbReference>
<accession>A0A9Q0LGN7</accession>
<feature type="domain" description="Ubiquitin-like" evidence="1">
    <location>
        <begin position="159"/>
        <end position="212"/>
    </location>
</feature>
<reference evidence="2" key="1">
    <citation type="submission" date="2022-10" db="EMBL/GenBank/DDBJ databases">
        <title>Novel sulphate-reducing endosymbionts in the free-living metamonad Anaeramoeba.</title>
        <authorList>
            <person name="Jerlstrom-Hultqvist J."/>
            <person name="Cepicka I."/>
            <person name="Gallot-Lavallee L."/>
            <person name="Salas-Leiva D."/>
            <person name="Curtis B.A."/>
            <person name="Zahonova K."/>
            <person name="Pipaliya S."/>
            <person name="Dacks J."/>
            <person name="Roger A.J."/>
        </authorList>
    </citation>
    <scope>NUCLEOTIDE SEQUENCE</scope>
    <source>
        <strain evidence="2">BMAN</strain>
    </source>
</reference>
<dbReference type="AlphaFoldDB" id="A0A9Q0LGN7"/>
<feature type="domain" description="Ubiquitin-like" evidence="1">
    <location>
        <begin position="1"/>
        <end position="70"/>
    </location>
</feature>